<accession>A0AC35U583</accession>
<name>A0AC35U583_9BILA</name>
<protein>
    <submittedName>
        <fullName evidence="2">Protein kinase domain-containing protein</fullName>
    </submittedName>
</protein>
<reference evidence="2" key="1">
    <citation type="submission" date="2016-11" db="UniProtKB">
        <authorList>
            <consortium name="WormBaseParasite"/>
        </authorList>
    </citation>
    <scope>IDENTIFICATION</scope>
    <source>
        <strain evidence="2">KR3021</strain>
    </source>
</reference>
<proteinExistence type="predicted"/>
<evidence type="ECO:0000313" key="1">
    <source>
        <dbReference type="Proteomes" id="UP000095286"/>
    </source>
</evidence>
<evidence type="ECO:0000313" key="2">
    <source>
        <dbReference type="WBParaSite" id="RSKR_0000774200.1"/>
    </source>
</evidence>
<dbReference type="Proteomes" id="UP000095286">
    <property type="component" value="Unplaced"/>
</dbReference>
<organism evidence="1 2">
    <name type="scientific">Rhabditophanes sp. KR3021</name>
    <dbReference type="NCBI Taxonomy" id="114890"/>
    <lineage>
        <taxon>Eukaryota</taxon>
        <taxon>Metazoa</taxon>
        <taxon>Ecdysozoa</taxon>
        <taxon>Nematoda</taxon>
        <taxon>Chromadorea</taxon>
        <taxon>Rhabditida</taxon>
        <taxon>Tylenchina</taxon>
        <taxon>Panagrolaimomorpha</taxon>
        <taxon>Strongyloidoidea</taxon>
        <taxon>Alloionematidae</taxon>
        <taxon>Rhabditophanes</taxon>
    </lineage>
</organism>
<dbReference type="WBParaSite" id="RSKR_0000774200.1">
    <property type="protein sequence ID" value="RSKR_0000774200.1"/>
    <property type="gene ID" value="RSKR_0000774200"/>
</dbReference>
<sequence length="1144" mass="127723">MVISKSNSSSITSLNGEEIIVVDEVDHYSEEWVPPFAFRESISLNKKQKISESYTFQEPLGEGKFGRVFRCVEKKSLLNLAAKCIKIKRDSDLKQVENEIDIMTKMRHKCIAQIYDAFYIEQKLEREVILIMEIVEGGELFDRVVDETYILTELAVAMITFQICEAIRYIHRNKFIHLDLKPENIMCVSQQSNQIKLIDFGLAQHYDGEQDLLFMAGTPEFAAPEVIKYEPLDFHSDTWSVGVITYILLSGQSPFLGANIAITYNKVEKGQWSFCEEFDDNEISADARDFISKLLILKKEDRMLPSDCLQHPWLVKGLERAHNPIVLTKNVVSGDHSIDKEKLKKYVKNIKFRRVVFGVLFINQILKMLSTMQLKKNENGIKYAKNLLNAARKSKNEGKMIEPQNDGCSSHSGPNLSTLLKIETTKLKRRDLSQSLSNKIITENDKPKLAKITESKRLKICKEEQRLDCESKSEKLIIESKAKKSIPAIAANNIVEGQKNSGSLKENKISEESLITSNSNLSIKDPLENNNNKLISDTTSVVKKNSIRVKKKNIPPIITAASLLAVTNPPAEDKQTTKIVIDDKSIRFKDSRCAIRKKSPVILKKDELTTTLVPVKLECIKSETLSNIIEPKDDKIETQVIRTTVKKSANTIKISLAEKEKISTFSGTIKKEDGSIDAIKNIDMPFPKILNPGKKGSDKLVSERVVIPNGIHNFKLKKPEASIVGNETHCPLPTNATPTEKAHRLLLNEETIPSSSLKKKPSFNETKLISSSSIKASSSLADKIAQLQSSSLSHTSNTQSNSIASELKLRMSIAKIDAIKNNNTSAKESYMAKISSVNVATSRPDDVKYCKLKEIPKLDSIAPQSFLNCCSSTDPTLKASSSLGDDSKHKDKKNDVQIIQLSPLSAIKEISTKELESTGILKKKEINLKKKTTSVTNLHLSEKAGKQLENATITIIEKSSLSVGKKEDVGQQPQMGETCLLKKIGANCAKVTKDDTSTVIQPLKKKIIKVKKSESVKLNKIETNLISLTPVTKPKNIPLISLQTNRPDTSNLTKDISANSSPRIDEEPFSFELLKKRLESRLSNRRSKSPNSLFGDTSDSVRSLPSDIDALNACRGLSKVDLCNVKNIKNKWLSIEKASYQSNS</sequence>